<dbReference type="EMBL" id="NNRL01000159">
    <property type="protein sequence ID" value="OYR12555.1"/>
    <property type="molecule type" value="Genomic_DNA"/>
</dbReference>
<evidence type="ECO:0000256" key="1">
    <source>
        <dbReference type="SAM" id="MobiDB-lite"/>
    </source>
</evidence>
<protein>
    <submittedName>
        <fullName evidence="2">Uncharacterized protein</fullName>
    </submittedName>
</protein>
<feature type="region of interest" description="Disordered" evidence="1">
    <location>
        <begin position="89"/>
        <end position="112"/>
    </location>
</feature>
<gene>
    <name evidence="2" type="ORF">CEV33_1339</name>
</gene>
<keyword evidence="3" id="KW-1185">Reference proteome</keyword>
<dbReference type="AlphaFoldDB" id="A0A256FCG8"/>
<organism evidence="2 3">
    <name type="scientific">Brucella grignonensis</name>
    <dbReference type="NCBI Taxonomy" id="94627"/>
    <lineage>
        <taxon>Bacteria</taxon>
        <taxon>Pseudomonadati</taxon>
        <taxon>Pseudomonadota</taxon>
        <taxon>Alphaproteobacteria</taxon>
        <taxon>Hyphomicrobiales</taxon>
        <taxon>Brucellaceae</taxon>
        <taxon>Brucella/Ochrobactrum group</taxon>
        <taxon>Brucella</taxon>
    </lineage>
</organism>
<accession>A0A256FCG8</accession>
<comment type="caution">
    <text evidence="2">The sequence shown here is derived from an EMBL/GenBank/DDBJ whole genome shotgun (WGS) entry which is preliminary data.</text>
</comment>
<reference evidence="2 3" key="1">
    <citation type="submission" date="2017-07" db="EMBL/GenBank/DDBJ databases">
        <title>Phylogenetic study on the rhizospheric bacterium Ochrobactrum sp. A44.</title>
        <authorList>
            <person name="Krzyzanowska D.M."/>
            <person name="Ossowicki A."/>
            <person name="Rajewska M."/>
            <person name="Maciag T."/>
            <person name="Kaczynski Z."/>
            <person name="Czerwicka M."/>
            <person name="Jafra S."/>
        </authorList>
    </citation>
    <scope>NUCLEOTIDE SEQUENCE [LARGE SCALE GENOMIC DNA]</scope>
    <source>
        <strain evidence="2 3">OgA9a</strain>
    </source>
</reference>
<dbReference type="Proteomes" id="UP000216478">
    <property type="component" value="Unassembled WGS sequence"/>
</dbReference>
<proteinExistence type="predicted"/>
<sequence length="136" mass="14335">MTATAIDSDRSFHYATARQITPPLAMTRVGILIAAKCSPVNSIAYTGHGTNAVSYDLASLTKHSKDDRSRARSAARIFAAGRAGVDVYAARQSRPSPSASGRHPGKAGGTGMLCRGSEVIQAKEEAHLLMQMGAMF</sequence>
<evidence type="ECO:0000313" key="3">
    <source>
        <dbReference type="Proteomes" id="UP000216478"/>
    </source>
</evidence>
<feature type="compositionally biased region" description="Low complexity" evidence="1">
    <location>
        <begin position="89"/>
        <end position="100"/>
    </location>
</feature>
<evidence type="ECO:0000313" key="2">
    <source>
        <dbReference type="EMBL" id="OYR12555.1"/>
    </source>
</evidence>
<name>A0A256FCG8_9HYPH</name>